<dbReference type="InterPro" id="IPR038063">
    <property type="entry name" value="Transpep_catalytic_dom"/>
</dbReference>
<dbReference type="InterPro" id="IPR005490">
    <property type="entry name" value="LD_TPept_cat_dom"/>
</dbReference>
<evidence type="ECO:0000256" key="11">
    <source>
        <dbReference type="ARBA" id="ARBA00023316"/>
    </source>
</evidence>
<evidence type="ECO:0000256" key="9">
    <source>
        <dbReference type="ARBA" id="ARBA00023288"/>
    </source>
</evidence>
<evidence type="ECO:0000256" key="8">
    <source>
        <dbReference type="ARBA" id="ARBA00023139"/>
    </source>
</evidence>
<keyword evidence="5 13" id="KW-0133">Cell shape</keyword>
<dbReference type="RefSeq" id="WP_089302800.1">
    <property type="nucleotide sequence ID" value="NZ_FZNW01000020.1"/>
</dbReference>
<dbReference type="OrthoDB" id="5242354at2"/>
<evidence type="ECO:0000256" key="3">
    <source>
        <dbReference type="ARBA" id="ARBA00022679"/>
    </source>
</evidence>
<dbReference type="GO" id="GO:0005576">
    <property type="term" value="C:extracellular region"/>
    <property type="evidence" value="ECO:0007669"/>
    <property type="project" value="TreeGrafter"/>
</dbReference>
<dbReference type="Pfam" id="PF17964">
    <property type="entry name" value="Big_10"/>
    <property type="match status" value="1"/>
</dbReference>
<dbReference type="InterPro" id="IPR041280">
    <property type="entry name" value="Big_10"/>
</dbReference>
<feature type="active site" description="Nucleophile" evidence="13">
    <location>
        <position position="346"/>
    </location>
</feature>
<evidence type="ECO:0000256" key="12">
    <source>
        <dbReference type="ARBA" id="ARBA00060592"/>
    </source>
</evidence>
<dbReference type="CDD" id="cd13432">
    <property type="entry name" value="LDT_IgD_like_2"/>
    <property type="match status" value="1"/>
</dbReference>
<feature type="active site" description="Proton donor/acceptor" evidence="13">
    <location>
        <position position="328"/>
    </location>
</feature>
<reference evidence="16 17" key="1">
    <citation type="submission" date="2017-06" db="EMBL/GenBank/DDBJ databases">
        <authorList>
            <person name="Kim H.J."/>
            <person name="Triplett B.A."/>
        </authorList>
    </citation>
    <scope>NUCLEOTIDE SEQUENCE [LARGE SCALE GENOMIC DNA]</scope>
    <source>
        <strain evidence="16 17">DSM 45207</strain>
    </source>
</reference>
<dbReference type="PROSITE" id="PS52029">
    <property type="entry name" value="LD_TPASE"/>
    <property type="match status" value="1"/>
</dbReference>
<keyword evidence="10" id="KW-0012">Acyltransferase</keyword>
<evidence type="ECO:0000313" key="17">
    <source>
        <dbReference type="Proteomes" id="UP000198348"/>
    </source>
</evidence>
<evidence type="ECO:0000256" key="6">
    <source>
        <dbReference type="ARBA" id="ARBA00022984"/>
    </source>
</evidence>
<proteinExistence type="predicted"/>
<keyword evidence="8" id="KW-0564">Palmitate</keyword>
<dbReference type="GO" id="GO:0071972">
    <property type="term" value="F:peptidoglycan L,D-transpeptidase activity"/>
    <property type="evidence" value="ECO:0007669"/>
    <property type="project" value="TreeGrafter"/>
</dbReference>
<keyword evidence="17" id="KW-1185">Reference proteome</keyword>
<evidence type="ECO:0000256" key="14">
    <source>
        <dbReference type="SAM" id="SignalP"/>
    </source>
</evidence>
<dbReference type="PANTHER" id="PTHR30582:SF2">
    <property type="entry name" value="L,D-TRANSPEPTIDASE YCIB-RELATED"/>
    <property type="match status" value="1"/>
</dbReference>
<comment type="pathway">
    <text evidence="1 13">Cell wall biogenesis; peptidoglycan biosynthesis.</text>
</comment>
<dbReference type="GO" id="GO:0016746">
    <property type="term" value="F:acyltransferase activity"/>
    <property type="evidence" value="ECO:0007669"/>
    <property type="project" value="UniProtKB-KW"/>
</dbReference>
<evidence type="ECO:0000313" key="16">
    <source>
        <dbReference type="EMBL" id="SNR79815.1"/>
    </source>
</evidence>
<evidence type="ECO:0000259" key="15">
    <source>
        <dbReference type="PROSITE" id="PS52029"/>
    </source>
</evidence>
<dbReference type="SUPFAM" id="SSF141523">
    <property type="entry name" value="L,D-transpeptidase catalytic domain-like"/>
    <property type="match status" value="1"/>
</dbReference>
<evidence type="ECO:0000256" key="13">
    <source>
        <dbReference type="PROSITE-ProRule" id="PRU01373"/>
    </source>
</evidence>
<evidence type="ECO:0000256" key="1">
    <source>
        <dbReference type="ARBA" id="ARBA00004752"/>
    </source>
</evidence>
<dbReference type="EMBL" id="FZNW01000020">
    <property type="protein sequence ID" value="SNR79815.1"/>
    <property type="molecule type" value="Genomic_DNA"/>
</dbReference>
<keyword evidence="6 13" id="KW-0573">Peptidoglycan synthesis</keyword>
<dbReference type="AlphaFoldDB" id="A0A238Z8I6"/>
<feature type="chain" id="PRO_5012037213" evidence="14">
    <location>
        <begin position="28"/>
        <end position="400"/>
    </location>
</feature>
<dbReference type="Proteomes" id="UP000198348">
    <property type="component" value="Unassembled WGS sequence"/>
</dbReference>
<organism evidence="16 17">
    <name type="scientific">Haloechinothrix alba</name>
    <dbReference type="NCBI Taxonomy" id="664784"/>
    <lineage>
        <taxon>Bacteria</taxon>
        <taxon>Bacillati</taxon>
        <taxon>Actinomycetota</taxon>
        <taxon>Actinomycetes</taxon>
        <taxon>Pseudonocardiales</taxon>
        <taxon>Pseudonocardiaceae</taxon>
        <taxon>Haloechinothrix</taxon>
    </lineage>
</organism>
<dbReference type="GO" id="GO:0071555">
    <property type="term" value="P:cell wall organization"/>
    <property type="evidence" value="ECO:0007669"/>
    <property type="project" value="UniProtKB-UniRule"/>
</dbReference>
<keyword evidence="9" id="KW-0449">Lipoprotein</keyword>
<dbReference type="Gene3D" id="2.60.40.3710">
    <property type="match status" value="1"/>
</dbReference>
<evidence type="ECO:0000256" key="5">
    <source>
        <dbReference type="ARBA" id="ARBA00022960"/>
    </source>
</evidence>
<sequence length="400" mass="42483">MRTRGNPLGWGALLITAALLVAGCSGASGDAQDDGPEEPAGTKDAEVAEPLSLTFTPEDEATGVVPAEPMTVEAEHGSLTEVSLVGTHGSVVDGSMNDDETAWTTAEPLGFGKTYVFEVSGVGADGETVEETSRFTTATPQQQASVRMNVPDGATVGVGMPISFQFDTAITDREAVEDAISITSTPETDGAFRWFNDSWVVWRPEDYWEPGTKVDVDAEIYGKDLGGGVFGSRDRSASMTIGDKVIARVDGSSHQMTVSVDGDTARTIPVSLGKPSSPTPNGIYTVMSEHYDYTMDSSTYGVPSDAPDGYEITVSHATRMSYSGIFYHAAPWSVGDQGNRNVSHGCINMSTGNAKWMMNTSKPGDLIEVVNAGDSELEPTDGWSVWQLSWEEWTSGDQGA</sequence>
<accession>A0A238Z8I6</accession>
<gene>
    <name evidence="16" type="ORF">SAMN06265360_1207</name>
</gene>
<dbReference type="UniPathway" id="UPA00219"/>
<feature type="domain" description="L,D-TPase catalytic" evidence="15">
    <location>
        <begin position="245"/>
        <end position="370"/>
    </location>
</feature>
<dbReference type="GO" id="GO:0018104">
    <property type="term" value="P:peptidoglycan-protein cross-linking"/>
    <property type="evidence" value="ECO:0007669"/>
    <property type="project" value="TreeGrafter"/>
</dbReference>
<evidence type="ECO:0000256" key="7">
    <source>
        <dbReference type="ARBA" id="ARBA00023136"/>
    </source>
</evidence>
<keyword evidence="7" id="KW-0472">Membrane</keyword>
<protein>
    <submittedName>
        <fullName evidence="16">Peptidoglycan transpeptidase, ErfK-YbiS-YhnG family</fullName>
    </submittedName>
</protein>
<dbReference type="Gene3D" id="2.40.440.10">
    <property type="entry name" value="L,D-transpeptidase catalytic domain-like"/>
    <property type="match status" value="1"/>
</dbReference>
<feature type="signal peptide" evidence="14">
    <location>
        <begin position="1"/>
        <end position="27"/>
    </location>
</feature>
<dbReference type="FunFam" id="2.40.440.10:FF:000005">
    <property type="entry name" value="L,D-transpeptidase 2"/>
    <property type="match status" value="1"/>
</dbReference>
<dbReference type="Gene3D" id="2.60.40.3780">
    <property type="match status" value="1"/>
</dbReference>
<name>A0A238Z8I6_9PSEU</name>
<keyword evidence="4 14" id="KW-0732">Signal</keyword>
<keyword evidence="11 13" id="KW-0961">Cell wall biogenesis/degradation</keyword>
<dbReference type="PROSITE" id="PS51257">
    <property type="entry name" value="PROKAR_LIPOPROTEIN"/>
    <property type="match status" value="1"/>
</dbReference>
<comment type="pathway">
    <text evidence="12">Glycan biosynthesis.</text>
</comment>
<evidence type="ECO:0000256" key="4">
    <source>
        <dbReference type="ARBA" id="ARBA00022729"/>
    </source>
</evidence>
<keyword evidence="2" id="KW-1003">Cell membrane</keyword>
<evidence type="ECO:0000256" key="2">
    <source>
        <dbReference type="ARBA" id="ARBA00022475"/>
    </source>
</evidence>
<dbReference type="InterPro" id="IPR050979">
    <property type="entry name" value="LD-transpeptidase"/>
</dbReference>
<evidence type="ECO:0000256" key="10">
    <source>
        <dbReference type="ARBA" id="ARBA00023315"/>
    </source>
</evidence>
<dbReference type="GO" id="GO:0008360">
    <property type="term" value="P:regulation of cell shape"/>
    <property type="evidence" value="ECO:0007669"/>
    <property type="project" value="UniProtKB-UniRule"/>
</dbReference>
<dbReference type="PANTHER" id="PTHR30582">
    <property type="entry name" value="L,D-TRANSPEPTIDASE"/>
    <property type="match status" value="1"/>
</dbReference>
<dbReference type="CDD" id="cd16913">
    <property type="entry name" value="YkuD_like"/>
    <property type="match status" value="1"/>
</dbReference>
<dbReference type="Pfam" id="PF03734">
    <property type="entry name" value="YkuD"/>
    <property type="match status" value="1"/>
</dbReference>
<keyword evidence="3" id="KW-0808">Transferase</keyword>